<dbReference type="EMBL" id="FNSO01000004">
    <property type="protein sequence ID" value="SEC99117.1"/>
    <property type="molecule type" value="Genomic_DNA"/>
</dbReference>
<evidence type="ECO:0000256" key="1">
    <source>
        <dbReference type="SAM" id="MobiDB-lite"/>
    </source>
</evidence>
<protein>
    <submittedName>
        <fullName evidence="2">Uncharacterized protein</fullName>
    </submittedName>
</protein>
<reference evidence="3" key="1">
    <citation type="submission" date="2016-10" db="EMBL/GenBank/DDBJ databases">
        <authorList>
            <person name="Varghese N."/>
            <person name="Submissions S."/>
        </authorList>
    </citation>
    <scope>NUCLEOTIDE SEQUENCE [LARGE SCALE GENOMIC DNA]</scope>
    <source>
        <strain evidence="3">DSM 44544</strain>
    </source>
</reference>
<name>A0A1H4X0M8_9PSEU</name>
<dbReference type="STRING" id="208445.SAMN04489727_5894"/>
<dbReference type="AlphaFoldDB" id="A0A1H4X0M8"/>
<evidence type="ECO:0000313" key="2">
    <source>
        <dbReference type="EMBL" id="SEC99117.1"/>
    </source>
</evidence>
<dbReference type="Proteomes" id="UP000199622">
    <property type="component" value="Unassembled WGS sequence"/>
</dbReference>
<gene>
    <name evidence="2" type="ORF">SAMN04489727_5894</name>
</gene>
<proteinExistence type="predicted"/>
<keyword evidence="3" id="KW-1185">Reference proteome</keyword>
<organism evidence="2 3">
    <name type="scientific">Amycolatopsis tolypomycina</name>
    <dbReference type="NCBI Taxonomy" id="208445"/>
    <lineage>
        <taxon>Bacteria</taxon>
        <taxon>Bacillati</taxon>
        <taxon>Actinomycetota</taxon>
        <taxon>Actinomycetes</taxon>
        <taxon>Pseudonocardiales</taxon>
        <taxon>Pseudonocardiaceae</taxon>
        <taxon>Amycolatopsis</taxon>
    </lineage>
</organism>
<feature type="region of interest" description="Disordered" evidence="1">
    <location>
        <begin position="321"/>
        <end position="349"/>
    </location>
</feature>
<dbReference type="RefSeq" id="WP_143060704.1">
    <property type="nucleotide sequence ID" value="NZ_FNSO01000004.1"/>
</dbReference>
<evidence type="ECO:0000313" key="3">
    <source>
        <dbReference type="Proteomes" id="UP000199622"/>
    </source>
</evidence>
<dbReference type="OrthoDB" id="9832061at2"/>
<sequence length="349" mass="38076">MVGDRREYFTADGVAAMKWGLTRAAAANAIEYHLRGNSGSPCCSGTMEKGYFLSPYHSDGACSTYRSENPAGYASTPEPPPEWNHYRLPAIPETRTGRRDGTITVEDVYGKPTGETFDAWADDPGPGGFPFHGLYRKWYKQIEETFRPWADVGKIPDERNFWDAADRVRDAIRKLEVLNCQGESYYLACSSLGLIGTYSPGESAGPPGRMWAPQINGPIDLFVIPLQGTFLNLAVFAEMLAAQLEGLGNMWQNARQGVMEIGWYATQRLSGRPGATDLKDLIHGAGYLLASIGFLKVPTPVGIGVTAAGIALTGARRDHHQRKYRTRAGAGSHRTVRQAGELPSGCTRG</sequence>
<accession>A0A1H4X0M8</accession>